<dbReference type="EMBL" id="GADI01008571">
    <property type="protein sequence ID" value="JAA65237.1"/>
    <property type="molecule type" value="mRNA"/>
</dbReference>
<dbReference type="AlphaFoldDB" id="A0A0K8R2J9"/>
<reference evidence="2" key="1">
    <citation type="submission" date="2012-12" db="EMBL/GenBank/DDBJ databases">
        <title>Identification and characterization of a phenylalanine ammonia-lyase gene family in Isatis indigotica Fort.</title>
        <authorList>
            <person name="Liu Q."/>
            <person name="Chen J."/>
            <person name="Zhou X."/>
            <person name="Di P."/>
            <person name="Xiao Y."/>
            <person name="Xuan H."/>
            <person name="Zhang L."/>
            <person name="Chen W."/>
        </authorList>
    </citation>
    <scope>NUCLEOTIDE SEQUENCE</scope>
    <source>
        <tissue evidence="2">Salivary gland</tissue>
    </source>
</reference>
<feature type="region of interest" description="Disordered" evidence="1">
    <location>
        <begin position="1"/>
        <end position="30"/>
    </location>
</feature>
<evidence type="ECO:0000313" key="2">
    <source>
        <dbReference type="EMBL" id="JAA65237.1"/>
    </source>
</evidence>
<evidence type="ECO:0000256" key="1">
    <source>
        <dbReference type="SAM" id="MobiDB-lite"/>
    </source>
</evidence>
<feature type="compositionally biased region" description="Low complexity" evidence="1">
    <location>
        <begin position="51"/>
        <end position="64"/>
    </location>
</feature>
<feature type="compositionally biased region" description="Low complexity" evidence="1">
    <location>
        <begin position="1"/>
        <end position="19"/>
    </location>
</feature>
<feature type="non-terminal residue" evidence="2">
    <location>
        <position position="1"/>
    </location>
</feature>
<protein>
    <submittedName>
        <fullName evidence="2">Putative peroxisomal bioproteinsis protein peroxin 16</fullName>
    </submittedName>
</protein>
<name>A0A0K8R2J9_IXORI</name>
<sequence>AERTGTGSRAGTRAATRGAPDGPRHLWPRFLGPLGPGGCLGLGEPAGAGQGTAVPAAPRAGRAKPPVPPPCALPREIAVLQARHRASAVEPASGRRGERSFLGPGHSAVGRVPARMAGYVLPQLELLTIPIKIHNLHFLANFEVQSSVGRCPPSEAQGCRLPSSSRHPGECVR</sequence>
<feature type="non-terminal residue" evidence="2">
    <location>
        <position position="173"/>
    </location>
</feature>
<accession>A0A0K8R2J9</accession>
<proteinExistence type="evidence at transcript level"/>
<organism evidence="2">
    <name type="scientific">Ixodes ricinus</name>
    <name type="common">Common tick</name>
    <name type="synonym">Acarus ricinus</name>
    <dbReference type="NCBI Taxonomy" id="34613"/>
    <lineage>
        <taxon>Eukaryota</taxon>
        <taxon>Metazoa</taxon>
        <taxon>Ecdysozoa</taxon>
        <taxon>Arthropoda</taxon>
        <taxon>Chelicerata</taxon>
        <taxon>Arachnida</taxon>
        <taxon>Acari</taxon>
        <taxon>Parasitiformes</taxon>
        <taxon>Ixodida</taxon>
        <taxon>Ixodoidea</taxon>
        <taxon>Ixodidae</taxon>
        <taxon>Ixodinae</taxon>
        <taxon>Ixodes</taxon>
    </lineage>
</organism>
<feature type="region of interest" description="Disordered" evidence="1">
    <location>
        <begin position="153"/>
        <end position="173"/>
    </location>
</feature>
<feature type="region of interest" description="Disordered" evidence="1">
    <location>
        <begin position="42"/>
        <end position="70"/>
    </location>
</feature>